<dbReference type="EMBL" id="BAABHM010000018">
    <property type="protein sequence ID" value="GAA4714551.1"/>
    <property type="molecule type" value="Genomic_DNA"/>
</dbReference>
<evidence type="ECO:0000313" key="2">
    <source>
        <dbReference type="Proteomes" id="UP001500843"/>
    </source>
</evidence>
<protein>
    <submittedName>
        <fullName evidence="1">Uncharacterized protein</fullName>
    </submittedName>
</protein>
<accession>A0ABP8XTD0</accession>
<evidence type="ECO:0000313" key="1">
    <source>
        <dbReference type="EMBL" id="GAA4714551.1"/>
    </source>
</evidence>
<keyword evidence="2" id="KW-1185">Reference proteome</keyword>
<proteinExistence type="predicted"/>
<dbReference type="Proteomes" id="UP001500843">
    <property type="component" value="Unassembled WGS sequence"/>
</dbReference>
<gene>
    <name evidence="1" type="ORF">GCM10023198_42230</name>
</gene>
<comment type="caution">
    <text evidence="1">The sequence shown here is derived from an EMBL/GenBank/DDBJ whole genome shotgun (WGS) entry which is preliminary data.</text>
</comment>
<organism evidence="1 2">
    <name type="scientific">Promicromonospora umidemergens</name>
    <dbReference type="NCBI Taxonomy" id="629679"/>
    <lineage>
        <taxon>Bacteria</taxon>
        <taxon>Bacillati</taxon>
        <taxon>Actinomycetota</taxon>
        <taxon>Actinomycetes</taxon>
        <taxon>Micrococcales</taxon>
        <taxon>Promicromonosporaceae</taxon>
        <taxon>Promicromonospora</taxon>
    </lineage>
</organism>
<name>A0ABP8XTD0_9MICO</name>
<reference evidence="2" key="1">
    <citation type="journal article" date="2019" name="Int. J. Syst. Evol. Microbiol.">
        <title>The Global Catalogue of Microorganisms (GCM) 10K type strain sequencing project: providing services to taxonomists for standard genome sequencing and annotation.</title>
        <authorList>
            <consortium name="The Broad Institute Genomics Platform"/>
            <consortium name="The Broad Institute Genome Sequencing Center for Infectious Disease"/>
            <person name="Wu L."/>
            <person name="Ma J."/>
        </authorList>
    </citation>
    <scope>NUCLEOTIDE SEQUENCE [LARGE SCALE GENOMIC DNA]</scope>
    <source>
        <strain evidence="2">JCM 17975</strain>
    </source>
</reference>
<sequence>MLRRDIHRLFDDGLLSVNPMRLRIDVASDLDEYPQYANLHDQLLTTQLRTEQIKWLDSHWHEHREPSRLDRT</sequence>